<dbReference type="PANTHER" id="PTHR15715">
    <property type="entry name" value="CENTROSOMAL PROTEIN OF 170 KDA"/>
    <property type="match status" value="1"/>
</dbReference>
<dbReference type="EMBL" id="KZ826359">
    <property type="protein sequence ID" value="PYI05313.1"/>
    <property type="molecule type" value="Genomic_DNA"/>
</dbReference>
<evidence type="ECO:0000256" key="2">
    <source>
        <dbReference type="SAM" id="Phobius"/>
    </source>
</evidence>
<dbReference type="OrthoDB" id="4096268at2759"/>
<protein>
    <submittedName>
        <fullName evidence="4">FHA domain protein</fullName>
    </submittedName>
</protein>
<dbReference type="AlphaFoldDB" id="A0A319FF24"/>
<feature type="region of interest" description="Disordered" evidence="1">
    <location>
        <begin position="182"/>
        <end position="264"/>
    </location>
</feature>
<dbReference type="GO" id="GO:0005737">
    <property type="term" value="C:cytoplasm"/>
    <property type="evidence" value="ECO:0007669"/>
    <property type="project" value="TreeGrafter"/>
</dbReference>
<feature type="region of interest" description="Disordered" evidence="1">
    <location>
        <begin position="550"/>
        <end position="626"/>
    </location>
</feature>
<dbReference type="VEuPathDB" id="FungiDB:BO78DRAFT_408343"/>
<sequence>MPATQAVVTLHPLTLPDDFPHRSLDFSPTNHHANIGRASKRESKNLIPAKNNGLFDSRVMSRNHAKLWVSLEKQIVYIRDGGSMHGTWINGKKIPPEEDTVIKHGDVVTFGSTVFRGTDTFPPLKVRCEFEWPDPLYAPCDPPCLKSAHAMDSQRSIPASNTFCVPDDDESDVRQDSIPVVIASDSASENGNSAPGSDSDDQSVMEVTSPLTSPLKKDDAENCHATASSEITSGDKQVGRVGSQQSPIDLEGEQHEQPLVTPRMTPPSVIDIIENSSNMVHHFSEFIQEADTMSIMDSDDDDDDEEEDSSWEEDDHAGSDDDLDSQSSFRFNAGQSFEDEESVRSNSPHVLGICDLLVPETGFAVEETNAHLNSGDDGSHSKSFGGIGESLACEAEPYGPGLLAMGNTTSDSHSQNIRSSGITSTEAPPPSDFLQPTLSPQSRKALDPPVPSFHNTSSVLPIGWWNPRGTTNTAYSLHTPPTPQVPYSDGPFVNNESFLLGDTAPAFKPSIESITESIATAVNKNQEAFLNGGQKFQKEKVMAWEQQDIASTSLPQTPRPEQGSITVQESRPPKRKAEDIDGPSPSSELDPAACHGDSVDTIISSDNQSSGCSYKETYFPDAQPPVPVNKLEITSQLTDLDTAKEPPVVDGPVSDADMTERPPKRAKTSTTGKFASHAATAALGVAIGAFGTIAALASLPPDYFQ</sequence>
<evidence type="ECO:0000313" key="4">
    <source>
        <dbReference type="EMBL" id="PYI05313.1"/>
    </source>
</evidence>
<evidence type="ECO:0000256" key="1">
    <source>
        <dbReference type="SAM" id="MobiDB-lite"/>
    </source>
</evidence>
<feature type="domain" description="FHA" evidence="3">
    <location>
        <begin position="33"/>
        <end position="94"/>
    </location>
</feature>
<keyword evidence="2" id="KW-0812">Transmembrane</keyword>
<feature type="compositionally biased region" description="Polar residues" evidence="1">
    <location>
        <begin position="406"/>
        <end position="426"/>
    </location>
</feature>
<evidence type="ECO:0000259" key="3">
    <source>
        <dbReference type="PROSITE" id="PS50006"/>
    </source>
</evidence>
<feature type="region of interest" description="Disordered" evidence="1">
    <location>
        <begin position="406"/>
        <end position="448"/>
    </location>
</feature>
<dbReference type="STRING" id="1448318.A0A319FF24"/>
<feature type="compositionally biased region" description="Polar residues" evidence="1">
    <location>
        <begin position="601"/>
        <end position="612"/>
    </location>
</feature>
<dbReference type="Proteomes" id="UP000248423">
    <property type="component" value="Unassembled WGS sequence"/>
</dbReference>
<feature type="transmembrane region" description="Helical" evidence="2">
    <location>
        <begin position="674"/>
        <end position="699"/>
    </location>
</feature>
<feature type="compositionally biased region" description="Polar residues" evidence="1">
    <location>
        <begin position="225"/>
        <end position="235"/>
    </location>
</feature>
<organism evidence="4 5">
    <name type="scientific">Aspergillus sclerotiicarbonarius (strain CBS 121057 / IBT 28362)</name>
    <dbReference type="NCBI Taxonomy" id="1448318"/>
    <lineage>
        <taxon>Eukaryota</taxon>
        <taxon>Fungi</taxon>
        <taxon>Dikarya</taxon>
        <taxon>Ascomycota</taxon>
        <taxon>Pezizomycotina</taxon>
        <taxon>Eurotiomycetes</taxon>
        <taxon>Eurotiomycetidae</taxon>
        <taxon>Eurotiales</taxon>
        <taxon>Aspergillaceae</taxon>
        <taxon>Aspergillus</taxon>
        <taxon>Aspergillus subgen. Circumdati</taxon>
    </lineage>
</organism>
<dbReference type="Pfam" id="PF00498">
    <property type="entry name" value="FHA"/>
    <property type="match status" value="1"/>
</dbReference>
<dbReference type="Gene3D" id="2.60.200.20">
    <property type="match status" value="1"/>
</dbReference>
<name>A0A319FF24_ASPSB</name>
<dbReference type="SMART" id="SM00240">
    <property type="entry name" value="FHA"/>
    <property type="match status" value="1"/>
</dbReference>
<dbReference type="SUPFAM" id="SSF49879">
    <property type="entry name" value="SMAD/FHA domain"/>
    <property type="match status" value="1"/>
</dbReference>
<gene>
    <name evidence="4" type="ORF">BO78DRAFT_408343</name>
</gene>
<evidence type="ECO:0000313" key="5">
    <source>
        <dbReference type="Proteomes" id="UP000248423"/>
    </source>
</evidence>
<feature type="region of interest" description="Disordered" evidence="1">
    <location>
        <begin position="295"/>
        <end position="328"/>
    </location>
</feature>
<feature type="compositionally biased region" description="Acidic residues" evidence="1">
    <location>
        <begin position="297"/>
        <end position="324"/>
    </location>
</feature>
<feature type="region of interest" description="Disordered" evidence="1">
    <location>
        <begin position="643"/>
        <end position="672"/>
    </location>
</feature>
<accession>A0A319FF24</accession>
<dbReference type="InterPro" id="IPR051176">
    <property type="entry name" value="Cent_Immune-Sig_Mod"/>
</dbReference>
<keyword evidence="2" id="KW-1133">Transmembrane helix</keyword>
<dbReference type="PROSITE" id="PS50006">
    <property type="entry name" value="FHA_DOMAIN"/>
    <property type="match status" value="1"/>
</dbReference>
<reference evidence="4 5" key="1">
    <citation type="submission" date="2018-02" db="EMBL/GenBank/DDBJ databases">
        <title>The genomes of Aspergillus section Nigri reveals drivers in fungal speciation.</title>
        <authorList>
            <consortium name="DOE Joint Genome Institute"/>
            <person name="Vesth T.C."/>
            <person name="Nybo J."/>
            <person name="Theobald S."/>
            <person name="Brandl J."/>
            <person name="Frisvad J.C."/>
            <person name="Nielsen K.F."/>
            <person name="Lyhne E.K."/>
            <person name="Kogle M.E."/>
            <person name="Kuo A."/>
            <person name="Riley R."/>
            <person name="Clum A."/>
            <person name="Nolan M."/>
            <person name="Lipzen A."/>
            <person name="Salamov A."/>
            <person name="Henrissat B."/>
            <person name="Wiebenga A."/>
            <person name="De vries R.P."/>
            <person name="Grigoriev I.V."/>
            <person name="Mortensen U.H."/>
            <person name="Andersen M.R."/>
            <person name="Baker S.E."/>
        </authorList>
    </citation>
    <scope>NUCLEOTIDE SEQUENCE [LARGE SCALE GENOMIC DNA]</scope>
    <source>
        <strain evidence="4 5">CBS 121057</strain>
    </source>
</reference>
<dbReference type="PANTHER" id="PTHR15715:SF37">
    <property type="entry name" value="LD47843P"/>
    <property type="match status" value="1"/>
</dbReference>
<dbReference type="InterPro" id="IPR000253">
    <property type="entry name" value="FHA_dom"/>
</dbReference>
<proteinExistence type="predicted"/>
<dbReference type="InterPro" id="IPR008984">
    <property type="entry name" value="SMAD_FHA_dom_sf"/>
</dbReference>
<keyword evidence="5" id="KW-1185">Reference proteome</keyword>
<feature type="compositionally biased region" description="Polar residues" evidence="1">
    <location>
        <begin position="185"/>
        <end position="196"/>
    </location>
</feature>
<keyword evidence="2" id="KW-0472">Membrane</keyword>